<reference evidence="3 4" key="1">
    <citation type="submission" date="2018-03" db="EMBL/GenBank/DDBJ databases">
        <title>Genomic Encyclopedia of Archaeal and Bacterial Type Strains, Phase II (KMG-II): from individual species to whole genera.</title>
        <authorList>
            <person name="Goeker M."/>
        </authorList>
    </citation>
    <scope>NUCLEOTIDE SEQUENCE [LARGE SCALE GENOMIC DNA]</scope>
    <source>
        <strain evidence="3 4">DSM 100065</strain>
    </source>
</reference>
<dbReference type="SUPFAM" id="SSF81923">
    <property type="entry name" value="Double Clp-N motif"/>
    <property type="match status" value="1"/>
</dbReference>
<comment type="caution">
    <text evidence="3">The sequence shown here is derived from an EMBL/GenBank/DDBJ whole genome shotgun (WGS) entry which is preliminary data.</text>
</comment>
<dbReference type="RefSeq" id="WP_170110865.1">
    <property type="nucleotide sequence ID" value="NZ_PVUE01000001.1"/>
</dbReference>
<evidence type="ECO:0000256" key="1">
    <source>
        <dbReference type="PROSITE-ProRule" id="PRU01251"/>
    </source>
</evidence>
<evidence type="ECO:0000259" key="2">
    <source>
        <dbReference type="PROSITE" id="PS51903"/>
    </source>
</evidence>
<sequence>MFERFTKPAREVVVGAVAVAEKRGLQQVTEEDVLVALLTSVDLPADLGLDKSTVAGVLDDIDTSRRRAGLSDIDADALASVGIDLDAVVDQIEANLGAGALGDQSTRRKPKKHVPFTDGCKATLAGALRQAVMRTDNEIRREHLLLGLMMRRTPVADTLAKHGVTVATVYDALDRHSA</sequence>
<dbReference type="InterPro" id="IPR004176">
    <property type="entry name" value="Clp_R_N"/>
</dbReference>
<dbReference type="PROSITE" id="PS51903">
    <property type="entry name" value="CLP_R"/>
    <property type="match status" value="1"/>
</dbReference>
<evidence type="ECO:0000313" key="4">
    <source>
        <dbReference type="Proteomes" id="UP000237752"/>
    </source>
</evidence>
<feature type="domain" description="Clp R" evidence="2">
    <location>
        <begin position="2"/>
        <end position="178"/>
    </location>
</feature>
<gene>
    <name evidence="3" type="ORF">CLV47_10122</name>
</gene>
<accession>A0A2T1A6E1</accession>
<proteinExistence type="predicted"/>
<keyword evidence="4" id="KW-1185">Reference proteome</keyword>
<dbReference type="Pfam" id="PF02861">
    <property type="entry name" value="Clp_N"/>
    <property type="match status" value="1"/>
</dbReference>
<protein>
    <submittedName>
        <fullName evidence="3">ClpA/ClpB-like protein</fullName>
    </submittedName>
</protein>
<keyword evidence="1" id="KW-0677">Repeat</keyword>
<dbReference type="Proteomes" id="UP000237752">
    <property type="component" value="Unassembled WGS sequence"/>
</dbReference>
<dbReference type="InterPro" id="IPR036628">
    <property type="entry name" value="Clp_N_dom_sf"/>
</dbReference>
<evidence type="ECO:0000313" key="3">
    <source>
        <dbReference type="EMBL" id="PRZ43898.1"/>
    </source>
</evidence>
<dbReference type="Gene3D" id="1.10.1780.10">
    <property type="entry name" value="Clp, N-terminal domain"/>
    <property type="match status" value="1"/>
</dbReference>
<organism evidence="3 4">
    <name type="scientific">Antricoccus suffuscus</name>
    <dbReference type="NCBI Taxonomy" id="1629062"/>
    <lineage>
        <taxon>Bacteria</taxon>
        <taxon>Bacillati</taxon>
        <taxon>Actinomycetota</taxon>
        <taxon>Actinomycetes</taxon>
        <taxon>Geodermatophilales</taxon>
        <taxon>Antricoccaceae</taxon>
        <taxon>Antricoccus</taxon>
    </lineage>
</organism>
<dbReference type="AlphaFoldDB" id="A0A2T1A6E1"/>
<name>A0A2T1A6E1_9ACTN</name>
<dbReference type="EMBL" id="PVUE01000001">
    <property type="protein sequence ID" value="PRZ43898.1"/>
    <property type="molecule type" value="Genomic_DNA"/>
</dbReference>